<accession>A0AAV3NY48</accession>
<evidence type="ECO:0000313" key="1">
    <source>
        <dbReference type="EMBL" id="GAA0144255.1"/>
    </source>
</evidence>
<gene>
    <name evidence="1" type="ORF">LIER_35896</name>
</gene>
<evidence type="ECO:0000313" key="2">
    <source>
        <dbReference type="Proteomes" id="UP001454036"/>
    </source>
</evidence>
<comment type="caution">
    <text evidence="1">The sequence shown here is derived from an EMBL/GenBank/DDBJ whole genome shotgun (WGS) entry which is preliminary data.</text>
</comment>
<name>A0AAV3NY48_LITER</name>
<dbReference type="Proteomes" id="UP001454036">
    <property type="component" value="Unassembled WGS sequence"/>
</dbReference>
<dbReference type="AlphaFoldDB" id="A0AAV3NY48"/>
<proteinExistence type="predicted"/>
<dbReference type="EMBL" id="BAABME010016056">
    <property type="protein sequence ID" value="GAA0144255.1"/>
    <property type="molecule type" value="Genomic_DNA"/>
</dbReference>
<sequence length="158" mass="18610">MSVNGSLQGHFRSTRGLRHGDPLSPYLFILVMECFTQMLQAQRLFNFYPQCEKTNYLYDNWHCDGIVVEKLTDRCITLLRIEGTDSVANVWNKIKWTRGRMHNVEIQGFRNDFPNQLEKEEDVLKWFGADSHKNTIVECLACLNRLLTRVHFKSWNVI</sequence>
<evidence type="ECO:0008006" key="3">
    <source>
        <dbReference type="Google" id="ProtNLM"/>
    </source>
</evidence>
<reference evidence="1 2" key="1">
    <citation type="submission" date="2024-01" db="EMBL/GenBank/DDBJ databases">
        <title>The complete chloroplast genome sequence of Lithospermum erythrorhizon: insights into the phylogenetic relationship among Boraginaceae species and the maternal lineages of purple gromwells.</title>
        <authorList>
            <person name="Okada T."/>
            <person name="Watanabe K."/>
        </authorList>
    </citation>
    <scope>NUCLEOTIDE SEQUENCE [LARGE SCALE GENOMIC DNA]</scope>
</reference>
<keyword evidence="2" id="KW-1185">Reference proteome</keyword>
<organism evidence="1 2">
    <name type="scientific">Lithospermum erythrorhizon</name>
    <name type="common">Purple gromwell</name>
    <name type="synonym">Lithospermum officinale var. erythrorhizon</name>
    <dbReference type="NCBI Taxonomy" id="34254"/>
    <lineage>
        <taxon>Eukaryota</taxon>
        <taxon>Viridiplantae</taxon>
        <taxon>Streptophyta</taxon>
        <taxon>Embryophyta</taxon>
        <taxon>Tracheophyta</taxon>
        <taxon>Spermatophyta</taxon>
        <taxon>Magnoliopsida</taxon>
        <taxon>eudicotyledons</taxon>
        <taxon>Gunneridae</taxon>
        <taxon>Pentapetalae</taxon>
        <taxon>asterids</taxon>
        <taxon>lamiids</taxon>
        <taxon>Boraginales</taxon>
        <taxon>Boraginaceae</taxon>
        <taxon>Boraginoideae</taxon>
        <taxon>Lithospermeae</taxon>
        <taxon>Lithospermum</taxon>
    </lineage>
</organism>
<protein>
    <recommendedName>
        <fullName evidence="3">Reverse transcriptase domain-containing protein</fullName>
    </recommendedName>
</protein>